<protein>
    <submittedName>
        <fullName evidence="1">Uncharacterized protein</fullName>
    </submittedName>
</protein>
<dbReference type="RefSeq" id="WP_369726173.1">
    <property type="nucleotide sequence ID" value="NZ_CP165734.1"/>
</dbReference>
<dbReference type="AlphaFoldDB" id="A0AB39XSN6"/>
<dbReference type="EMBL" id="CP165734">
    <property type="protein sequence ID" value="XDV60827.1"/>
    <property type="molecule type" value="Genomic_DNA"/>
</dbReference>
<sequence length="55" mass="5685">MLQSDINARRSAAISPRQHFIAGAAVEGAGGARLDVISPIDGKLLTRSPMAVSPI</sequence>
<organism evidence="1">
    <name type="scientific">Bradyrhizobium sp. LLZ17</name>
    <dbReference type="NCBI Taxonomy" id="3239388"/>
    <lineage>
        <taxon>Bacteria</taxon>
        <taxon>Pseudomonadati</taxon>
        <taxon>Pseudomonadota</taxon>
        <taxon>Alphaproteobacteria</taxon>
        <taxon>Hyphomicrobiales</taxon>
        <taxon>Nitrobacteraceae</taxon>
        <taxon>Bradyrhizobium</taxon>
    </lineage>
</organism>
<name>A0AB39XSN6_9BRAD</name>
<accession>A0AB39XSN6</accession>
<evidence type="ECO:0000313" key="1">
    <source>
        <dbReference type="EMBL" id="XDV60827.1"/>
    </source>
</evidence>
<reference evidence="1" key="1">
    <citation type="submission" date="2024-08" db="EMBL/GenBank/DDBJ databases">
        <authorList>
            <person name="Chaddad Z."/>
            <person name="Lamrabet M."/>
            <person name="Bouhnik O."/>
            <person name="Alami S."/>
            <person name="Wipf D."/>
            <person name="Courty P.E."/>
            <person name="Missbah El Idrissi M."/>
        </authorList>
    </citation>
    <scope>NUCLEOTIDE SEQUENCE</scope>
    <source>
        <strain evidence="1">LLZ17</strain>
    </source>
</reference>
<proteinExistence type="predicted"/>
<gene>
    <name evidence="1" type="ORF">AB8Z38_16835</name>
</gene>